<name>A0A097EQ74_9GAMM</name>
<evidence type="ECO:0000313" key="2">
    <source>
        <dbReference type="Proteomes" id="UP000029672"/>
    </source>
</evidence>
<dbReference type="Pfam" id="PF00132">
    <property type="entry name" value="Hexapep"/>
    <property type="match status" value="1"/>
</dbReference>
<keyword evidence="2" id="KW-1185">Reference proteome</keyword>
<dbReference type="eggNOG" id="COG0663">
    <property type="taxonomic scope" value="Bacteria"/>
</dbReference>
<reference evidence="1 2" key="1">
    <citation type="submission" date="2014-10" db="EMBL/GenBank/DDBJ databases">
        <title>Whole genome sequence of Francisella endociliophora strain FSC1006, isolated from a laboratory culture of the marine ciliate Euplotes raikovi.</title>
        <authorList>
            <person name="Granberg M."/>
            <person name="Backman S."/>
            <person name="Lundmark E."/>
            <person name="Nilsson E."/>
            <person name="Karlsson E."/>
            <person name="Thelaus J."/>
            <person name="Ohrman C."/>
            <person name="Larkeryd A."/>
            <person name="Stenberg P."/>
        </authorList>
    </citation>
    <scope>NUCLEOTIDE SEQUENCE [LARGE SCALE GENOMIC DNA]</scope>
    <source>
        <strain evidence="1 2">FSC1006</strain>
    </source>
</reference>
<dbReference type="STRING" id="1547445.LO80_06915"/>
<organism evidence="1 2">
    <name type="scientific">Candidatus Francisella endociliophora</name>
    <dbReference type="NCBI Taxonomy" id="653937"/>
    <lineage>
        <taxon>Bacteria</taxon>
        <taxon>Pseudomonadati</taxon>
        <taxon>Pseudomonadota</taxon>
        <taxon>Gammaproteobacteria</taxon>
        <taxon>Thiotrichales</taxon>
        <taxon>Francisellaceae</taxon>
        <taxon>Francisella</taxon>
    </lineage>
</organism>
<dbReference type="HOGENOM" id="CLU_064827_7_0_6"/>
<dbReference type="AlphaFoldDB" id="A0A097EQ74"/>
<dbReference type="CDD" id="cd04645">
    <property type="entry name" value="LbH_gamma_CA_like"/>
    <property type="match status" value="1"/>
</dbReference>
<dbReference type="InterPro" id="IPR050484">
    <property type="entry name" value="Transf_Hexapept/Carb_Anhydrase"/>
</dbReference>
<sequence length="179" mass="19313">MSKCIRSFNGKYPKVPNSAYVDDSAAVIGDVILGEDASVWPQVSVRGDLLTISIGKGTNIQDCSTLHTTEYPKNSGQGFPLIIGDNVTVGHGVILHGCEIKNNCLIGMGSIVLDDAVIEPWVFLGAGSLVPPGKVLESGHLYVGSPVKKIRPITEQEREIIKENAQHYVKVKNRYKAEA</sequence>
<accession>A0A097EQ74</accession>
<dbReference type="InterPro" id="IPR011004">
    <property type="entry name" value="Trimer_LpxA-like_sf"/>
</dbReference>
<protein>
    <recommendedName>
        <fullName evidence="3">Anhydrase</fullName>
    </recommendedName>
</protein>
<dbReference type="EMBL" id="CP009574">
    <property type="protein sequence ID" value="AIT09720.1"/>
    <property type="molecule type" value="Genomic_DNA"/>
</dbReference>
<evidence type="ECO:0008006" key="3">
    <source>
        <dbReference type="Google" id="ProtNLM"/>
    </source>
</evidence>
<dbReference type="Proteomes" id="UP000029672">
    <property type="component" value="Chromosome"/>
</dbReference>
<dbReference type="InterPro" id="IPR001451">
    <property type="entry name" value="Hexapep"/>
</dbReference>
<dbReference type="RefSeq" id="WP_040009897.1">
    <property type="nucleotide sequence ID" value="NZ_CP009574.1"/>
</dbReference>
<dbReference type="PANTHER" id="PTHR13061:SF56">
    <property type="entry name" value="PROTEIN YRDA"/>
    <property type="match status" value="1"/>
</dbReference>
<dbReference type="InterPro" id="IPR047324">
    <property type="entry name" value="LbH_gamma_CA-like"/>
</dbReference>
<dbReference type="OrthoDB" id="9803036at2"/>
<proteinExistence type="predicted"/>
<dbReference type="KEGG" id="frf:LO80_06915"/>
<dbReference type="PANTHER" id="PTHR13061">
    <property type="entry name" value="DYNACTIN SUBUNIT P25"/>
    <property type="match status" value="1"/>
</dbReference>
<dbReference type="Gene3D" id="2.160.10.10">
    <property type="entry name" value="Hexapeptide repeat proteins"/>
    <property type="match status" value="1"/>
</dbReference>
<gene>
    <name evidence="1" type="ORF">LO80_06915</name>
</gene>
<dbReference type="SUPFAM" id="SSF51161">
    <property type="entry name" value="Trimeric LpxA-like enzymes"/>
    <property type="match status" value="1"/>
</dbReference>
<evidence type="ECO:0000313" key="1">
    <source>
        <dbReference type="EMBL" id="AIT09720.1"/>
    </source>
</evidence>